<dbReference type="InterPro" id="IPR042047">
    <property type="entry name" value="SleB_dom1"/>
</dbReference>
<organism evidence="2 3">
    <name type="scientific">Altericroceibacterium endophyticum</name>
    <dbReference type="NCBI Taxonomy" id="1808508"/>
    <lineage>
        <taxon>Bacteria</taxon>
        <taxon>Pseudomonadati</taxon>
        <taxon>Pseudomonadota</taxon>
        <taxon>Alphaproteobacteria</taxon>
        <taxon>Sphingomonadales</taxon>
        <taxon>Erythrobacteraceae</taxon>
        <taxon>Altericroceibacterium</taxon>
    </lineage>
</organism>
<dbReference type="InterPro" id="IPR011105">
    <property type="entry name" value="Cell_wall_hydrolase_SleB"/>
</dbReference>
<dbReference type="Pfam" id="PF07486">
    <property type="entry name" value="Hydrolase_2"/>
    <property type="match status" value="1"/>
</dbReference>
<evidence type="ECO:0000313" key="2">
    <source>
        <dbReference type="EMBL" id="MXO65640.1"/>
    </source>
</evidence>
<feature type="domain" description="Cell wall hydrolase SleB" evidence="1">
    <location>
        <begin position="99"/>
        <end position="203"/>
    </location>
</feature>
<reference evidence="2 3" key="1">
    <citation type="submission" date="2019-12" db="EMBL/GenBank/DDBJ databases">
        <title>Genomic-based taxomic classification of the family Erythrobacteraceae.</title>
        <authorList>
            <person name="Xu L."/>
        </authorList>
    </citation>
    <scope>NUCLEOTIDE SEQUENCE [LARGE SCALE GENOMIC DNA]</scope>
    <source>
        <strain evidence="2 3">LMG 29518</strain>
    </source>
</reference>
<dbReference type="AlphaFoldDB" id="A0A6I4T707"/>
<sequence>MIAIVFGAQGSGAMAQNSQDDAAQLTEAVATDITDADDAAGPRFVANPVVQALPEKADSEIAPVEASSLVDLVATLPTDGALSREMRCLAGAVYFEARGEPLSGQLAVARVIVNRTESNRFPDDYCSVVTQRSQFSFVRNGRIPQPRLQSAAWRRAKAIATIAHQEMWDSQAQDALYFHATYVRPRWARNKIARATIDRHIFYR</sequence>
<name>A0A6I4T707_9SPHN</name>
<keyword evidence="3" id="KW-1185">Reference proteome</keyword>
<proteinExistence type="predicted"/>
<gene>
    <name evidence="2" type="ORF">GRI91_07725</name>
</gene>
<dbReference type="OrthoDB" id="9785345at2"/>
<accession>A0A6I4T707</accession>
<dbReference type="Gene3D" id="1.10.10.2520">
    <property type="entry name" value="Cell wall hydrolase SleB, domain 1"/>
    <property type="match status" value="1"/>
</dbReference>
<keyword evidence="2" id="KW-0378">Hydrolase</keyword>
<evidence type="ECO:0000259" key="1">
    <source>
        <dbReference type="Pfam" id="PF07486"/>
    </source>
</evidence>
<dbReference type="EMBL" id="WTYT01000003">
    <property type="protein sequence ID" value="MXO65640.1"/>
    <property type="molecule type" value="Genomic_DNA"/>
</dbReference>
<comment type="caution">
    <text evidence="2">The sequence shown here is derived from an EMBL/GenBank/DDBJ whole genome shotgun (WGS) entry which is preliminary data.</text>
</comment>
<evidence type="ECO:0000313" key="3">
    <source>
        <dbReference type="Proteomes" id="UP000438476"/>
    </source>
</evidence>
<dbReference type="Proteomes" id="UP000438476">
    <property type="component" value="Unassembled WGS sequence"/>
</dbReference>
<protein>
    <submittedName>
        <fullName evidence="2">Cell wall hydrolase</fullName>
    </submittedName>
</protein>
<dbReference type="GO" id="GO:0016787">
    <property type="term" value="F:hydrolase activity"/>
    <property type="evidence" value="ECO:0007669"/>
    <property type="project" value="UniProtKB-KW"/>
</dbReference>